<sequence>MIYYAVVPMELAFFDESQTPLEEVEIEGVPMLVRKHNEREKTIVRLLSADPAHYLDPRFQPGLRISL</sequence>
<protein>
    <submittedName>
        <fullName evidence="1">YlzJ-like protein</fullName>
    </submittedName>
</protein>
<dbReference type="RefSeq" id="WP_102992638.1">
    <property type="nucleotide sequence ID" value="NZ_FXTU01000010.1"/>
</dbReference>
<accession>A0AA46AGZ3</accession>
<dbReference type="InterPro" id="IPR025619">
    <property type="entry name" value="YlzJ"/>
</dbReference>
<evidence type="ECO:0000313" key="1">
    <source>
        <dbReference type="EMBL" id="SMP33517.1"/>
    </source>
</evidence>
<name>A0AA46AGZ3_9BACL</name>
<dbReference type="Pfam" id="PF14035">
    <property type="entry name" value="YlzJ"/>
    <property type="match status" value="1"/>
</dbReference>
<comment type="caution">
    <text evidence="1">The sequence shown here is derived from an EMBL/GenBank/DDBJ whole genome shotgun (WGS) entry which is preliminary data.</text>
</comment>
<evidence type="ECO:0000313" key="2">
    <source>
        <dbReference type="Proteomes" id="UP001157946"/>
    </source>
</evidence>
<reference evidence="1" key="1">
    <citation type="submission" date="2017-05" db="EMBL/GenBank/DDBJ databases">
        <authorList>
            <person name="Varghese N."/>
            <person name="Submissions S."/>
        </authorList>
    </citation>
    <scope>NUCLEOTIDE SEQUENCE</scope>
    <source>
        <strain evidence="1">DSM 45262</strain>
    </source>
</reference>
<dbReference type="AlphaFoldDB" id="A0AA46AGZ3"/>
<organism evidence="1 2">
    <name type="scientific">Laceyella tengchongensis</name>
    <dbReference type="NCBI Taxonomy" id="574699"/>
    <lineage>
        <taxon>Bacteria</taxon>
        <taxon>Bacillati</taxon>
        <taxon>Bacillota</taxon>
        <taxon>Bacilli</taxon>
        <taxon>Bacillales</taxon>
        <taxon>Thermoactinomycetaceae</taxon>
        <taxon>Laceyella</taxon>
    </lineage>
</organism>
<dbReference type="Proteomes" id="UP001157946">
    <property type="component" value="Unassembled WGS sequence"/>
</dbReference>
<gene>
    <name evidence="1" type="ORF">SAMN06265361_1108</name>
</gene>
<proteinExistence type="predicted"/>
<keyword evidence="2" id="KW-1185">Reference proteome</keyword>
<dbReference type="EMBL" id="FXTU01000010">
    <property type="protein sequence ID" value="SMP33517.1"/>
    <property type="molecule type" value="Genomic_DNA"/>
</dbReference>